<proteinExistence type="predicted"/>
<dbReference type="EMBL" id="CAJVQB010094056">
    <property type="protein sequence ID" value="CAG8848933.1"/>
    <property type="molecule type" value="Genomic_DNA"/>
</dbReference>
<gene>
    <name evidence="2" type="ORF">GMARGA_LOCUS39433</name>
</gene>
<reference evidence="2 3" key="1">
    <citation type="submission" date="2021-06" db="EMBL/GenBank/DDBJ databases">
        <authorList>
            <person name="Kallberg Y."/>
            <person name="Tangrot J."/>
            <person name="Rosling A."/>
        </authorList>
    </citation>
    <scope>NUCLEOTIDE SEQUENCE [LARGE SCALE GENOMIC DNA]</scope>
    <source>
        <strain evidence="2 3">120-4 pot B 10/14</strain>
    </source>
</reference>
<feature type="non-terminal residue" evidence="2">
    <location>
        <position position="138"/>
    </location>
</feature>
<feature type="compositionally biased region" description="Basic and acidic residues" evidence="1">
    <location>
        <begin position="26"/>
        <end position="35"/>
    </location>
</feature>
<evidence type="ECO:0000256" key="1">
    <source>
        <dbReference type="SAM" id="MobiDB-lite"/>
    </source>
</evidence>
<sequence>SFSSSGDNRDINSQKVISGRSRRKSLKEQDREAPKVRFKAIKMSKENPYVNNVVVEKNRKHHRTVYLYNQVTTENWEDFRSVLDKKLQKEKTTLNKLSGPDNNTNGKGSCRVQLINQAWNVIKSSIIEAANRSIPRKK</sequence>
<name>A0ABN7X6A5_GIGMA</name>
<comment type="caution">
    <text evidence="2">The sequence shown here is derived from an EMBL/GenBank/DDBJ whole genome shotgun (WGS) entry which is preliminary data.</text>
</comment>
<protein>
    <submittedName>
        <fullName evidence="2">41351_t:CDS:1</fullName>
    </submittedName>
</protein>
<accession>A0ABN7X6A5</accession>
<evidence type="ECO:0000313" key="3">
    <source>
        <dbReference type="Proteomes" id="UP000789901"/>
    </source>
</evidence>
<keyword evidence="3" id="KW-1185">Reference proteome</keyword>
<organism evidence="2 3">
    <name type="scientific">Gigaspora margarita</name>
    <dbReference type="NCBI Taxonomy" id="4874"/>
    <lineage>
        <taxon>Eukaryota</taxon>
        <taxon>Fungi</taxon>
        <taxon>Fungi incertae sedis</taxon>
        <taxon>Mucoromycota</taxon>
        <taxon>Glomeromycotina</taxon>
        <taxon>Glomeromycetes</taxon>
        <taxon>Diversisporales</taxon>
        <taxon>Gigasporaceae</taxon>
        <taxon>Gigaspora</taxon>
    </lineage>
</organism>
<feature type="non-terminal residue" evidence="2">
    <location>
        <position position="1"/>
    </location>
</feature>
<dbReference type="Proteomes" id="UP000789901">
    <property type="component" value="Unassembled WGS sequence"/>
</dbReference>
<evidence type="ECO:0000313" key="2">
    <source>
        <dbReference type="EMBL" id="CAG8848933.1"/>
    </source>
</evidence>
<feature type="region of interest" description="Disordered" evidence="1">
    <location>
        <begin position="1"/>
        <end position="35"/>
    </location>
</feature>